<name>A0ACC0V8B1_9HYPO</name>
<gene>
    <name evidence="1" type="ORF">N3K66_001978</name>
</gene>
<dbReference type="Proteomes" id="UP001163324">
    <property type="component" value="Chromosome 2"/>
</dbReference>
<accession>A0ACC0V8B1</accession>
<protein>
    <submittedName>
        <fullName evidence="1">Uncharacterized protein</fullName>
    </submittedName>
</protein>
<keyword evidence="2" id="KW-1185">Reference proteome</keyword>
<sequence>MAESKADAEALVPKFKLEKVLNQDQAGRRTALLGDIDSKPALLVLERAPWPDDEAYLSGVPSSLAPGADGDGGGRLRNLGANDVYRWYMGKMSSSSSSPSATTAATATASGAKDEENGSGAGAEAAPSFHPDVKVNLIYPCTAAHVKKYSRQAARLVRETPEAYARHVRPHAAALRAGGRLNWVFNILDGLTEQEDVIYRTEPWGQLKHHDDDTSDGGGDDGDDDDDDDEKKQGFLLLPDLNWDRKTIEALHLLALVERRDLWSLRDLKKKHVPWLRAMRDRLVDATVATYRQHASALEPDQLKLYVHYQPTYYHLHVHIVHVALEAGATQAAGKAVGLESIIETLEAMGGGGNEGMDKLTMAYTVGEASDLWTQIFEPLKRGEEPSVP</sequence>
<proteinExistence type="predicted"/>
<dbReference type="EMBL" id="CM047941">
    <property type="protein sequence ID" value="KAI9902626.1"/>
    <property type="molecule type" value="Genomic_DNA"/>
</dbReference>
<comment type="caution">
    <text evidence="1">The sequence shown here is derived from an EMBL/GenBank/DDBJ whole genome shotgun (WGS) entry which is preliminary data.</text>
</comment>
<evidence type="ECO:0000313" key="1">
    <source>
        <dbReference type="EMBL" id="KAI9902626.1"/>
    </source>
</evidence>
<reference evidence="1" key="1">
    <citation type="submission" date="2022-10" db="EMBL/GenBank/DDBJ databases">
        <title>Complete Genome of Trichothecium roseum strain YXFP-22015, a Plant Pathogen Isolated from Citrus.</title>
        <authorList>
            <person name="Wang Y."/>
            <person name="Zhu L."/>
        </authorList>
    </citation>
    <scope>NUCLEOTIDE SEQUENCE</scope>
    <source>
        <strain evidence="1">YXFP-22015</strain>
    </source>
</reference>
<organism evidence="1 2">
    <name type="scientific">Trichothecium roseum</name>
    <dbReference type="NCBI Taxonomy" id="47278"/>
    <lineage>
        <taxon>Eukaryota</taxon>
        <taxon>Fungi</taxon>
        <taxon>Dikarya</taxon>
        <taxon>Ascomycota</taxon>
        <taxon>Pezizomycotina</taxon>
        <taxon>Sordariomycetes</taxon>
        <taxon>Hypocreomycetidae</taxon>
        <taxon>Hypocreales</taxon>
        <taxon>Hypocreales incertae sedis</taxon>
        <taxon>Trichothecium</taxon>
    </lineage>
</organism>
<evidence type="ECO:0000313" key="2">
    <source>
        <dbReference type="Proteomes" id="UP001163324"/>
    </source>
</evidence>